<protein>
    <recommendedName>
        <fullName evidence="3">Molybdenum cofactor biosynthesis protein MoaD</fullName>
    </recommendedName>
</protein>
<dbReference type="InterPro" id="IPR016155">
    <property type="entry name" value="Mopterin_synth/thiamin_S_b"/>
</dbReference>
<feature type="transmembrane region" description="Helical" evidence="1">
    <location>
        <begin position="221"/>
        <end position="241"/>
    </location>
</feature>
<accession>A0A6J4H7F0</accession>
<dbReference type="InterPro" id="IPR012675">
    <property type="entry name" value="Beta-grasp_dom_sf"/>
</dbReference>
<reference evidence="2" key="1">
    <citation type="submission" date="2020-02" db="EMBL/GenBank/DDBJ databases">
        <authorList>
            <person name="Meier V. D."/>
        </authorList>
    </citation>
    <scope>NUCLEOTIDE SEQUENCE</scope>
    <source>
        <strain evidence="2">AVDCRST_MAG10</strain>
    </source>
</reference>
<feature type="transmembrane region" description="Helical" evidence="1">
    <location>
        <begin position="306"/>
        <end position="328"/>
    </location>
</feature>
<dbReference type="Gene3D" id="3.10.20.30">
    <property type="match status" value="1"/>
</dbReference>
<dbReference type="CDD" id="cd00754">
    <property type="entry name" value="Ubl_MoaD"/>
    <property type="match status" value="1"/>
</dbReference>
<dbReference type="InterPro" id="IPR003749">
    <property type="entry name" value="ThiS/MoaD-like"/>
</dbReference>
<dbReference type="SUPFAM" id="SSF54285">
    <property type="entry name" value="MoaD/ThiS"/>
    <property type="match status" value="1"/>
</dbReference>
<keyword evidence="1" id="KW-1133">Transmembrane helix</keyword>
<dbReference type="EMBL" id="CADCTB010000022">
    <property type="protein sequence ID" value="CAA9215126.1"/>
    <property type="molecule type" value="Genomic_DNA"/>
</dbReference>
<dbReference type="Pfam" id="PF01148">
    <property type="entry name" value="CTP_transf_1"/>
    <property type="match status" value="1"/>
</dbReference>
<gene>
    <name evidence="2" type="ORF">AVDCRST_MAG10-345</name>
</gene>
<proteinExistence type="predicted"/>
<feature type="transmembrane region" description="Helical" evidence="1">
    <location>
        <begin position="279"/>
        <end position="300"/>
    </location>
</feature>
<evidence type="ECO:0000256" key="1">
    <source>
        <dbReference type="SAM" id="Phobius"/>
    </source>
</evidence>
<feature type="transmembrane region" description="Helical" evidence="1">
    <location>
        <begin position="129"/>
        <end position="156"/>
    </location>
</feature>
<evidence type="ECO:0000313" key="2">
    <source>
        <dbReference type="EMBL" id="CAA9215126.1"/>
    </source>
</evidence>
<keyword evidence="1" id="KW-0812">Transmembrane</keyword>
<keyword evidence="1" id="KW-0472">Membrane</keyword>
<organism evidence="2">
    <name type="scientific">uncultured Acidimicrobiales bacterium</name>
    <dbReference type="NCBI Taxonomy" id="310071"/>
    <lineage>
        <taxon>Bacteria</taxon>
        <taxon>Bacillati</taxon>
        <taxon>Actinomycetota</taxon>
        <taxon>Acidimicrobiia</taxon>
        <taxon>Acidimicrobiales</taxon>
        <taxon>environmental samples</taxon>
    </lineage>
</organism>
<dbReference type="AlphaFoldDB" id="A0A6J4H7F0"/>
<evidence type="ECO:0008006" key="3">
    <source>
        <dbReference type="Google" id="ProtNLM"/>
    </source>
</evidence>
<feature type="transmembrane region" description="Helical" evidence="1">
    <location>
        <begin position="176"/>
        <end position="209"/>
    </location>
</feature>
<name>A0A6J4H7F0_9ACTN</name>
<feature type="transmembrane region" description="Helical" evidence="1">
    <location>
        <begin position="247"/>
        <end position="267"/>
    </location>
</feature>
<feature type="transmembrane region" description="Helical" evidence="1">
    <location>
        <begin position="340"/>
        <end position="358"/>
    </location>
</feature>
<sequence>MAVLRLFAAAREAAGITSDEIDAATVAEVLDQACDRYGDRFSAVLATSKVWVNGEPAAPATPVGASDVVAVLPPVSGGAAQRPAAPAGARVRGNLALVPDLVIEDEEAPELPPLAVVHASERPHGRLGLLWAAVTVGLTVAGPTWLAGWLAVAAFIGGAQTCLVWRKRGERPVALAAGAIAAGLPVAASFDAGAMTAVVVGGVLVTFVTRLRNPTRASSRDIALTVAIGVAIGLAAASPVLVRHTGIAAALLLLAMVCIYDAGAYLVGTGASSPWEGPAAGVAALIPLTIFAEVMLVPPFAGAQPLFLGLLAAVLAPAGPVAASALLGDRNAHAPALRRLDSLMLLGPLWAWCAIVFLK</sequence>
<dbReference type="Pfam" id="PF02597">
    <property type="entry name" value="ThiS"/>
    <property type="match status" value="1"/>
</dbReference>